<evidence type="ECO:0000256" key="1">
    <source>
        <dbReference type="SAM" id="MobiDB-lite"/>
    </source>
</evidence>
<keyword evidence="2" id="KW-1133">Transmembrane helix</keyword>
<dbReference type="Proteomes" id="UP000673691">
    <property type="component" value="Unassembled WGS sequence"/>
</dbReference>
<keyword evidence="2" id="KW-0812">Transmembrane</keyword>
<evidence type="ECO:0000313" key="3">
    <source>
        <dbReference type="EMBL" id="KAG5463420.1"/>
    </source>
</evidence>
<feature type="non-terminal residue" evidence="3">
    <location>
        <position position="1"/>
    </location>
</feature>
<proteinExistence type="predicted"/>
<feature type="non-terminal residue" evidence="3">
    <location>
        <position position="314"/>
    </location>
</feature>
<feature type="region of interest" description="Disordered" evidence="1">
    <location>
        <begin position="210"/>
        <end position="274"/>
    </location>
</feature>
<comment type="caution">
    <text evidence="3">The sequence shown here is derived from an EMBL/GenBank/DDBJ whole genome shotgun (WGS) entry which is preliminary data.</text>
</comment>
<feature type="compositionally biased region" description="Acidic residues" evidence="1">
    <location>
        <begin position="228"/>
        <end position="240"/>
    </location>
</feature>
<keyword evidence="4" id="KW-1185">Reference proteome</keyword>
<reference evidence="3 4" key="1">
    <citation type="journal article" name="Sci. Rep.">
        <title>Genome-scale phylogenetic analyses confirm Olpidium as the closest living zoosporic fungus to the non-flagellated, terrestrial fungi.</title>
        <authorList>
            <person name="Chang Y."/>
            <person name="Rochon D."/>
            <person name="Sekimoto S."/>
            <person name="Wang Y."/>
            <person name="Chovatia M."/>
            <person name="Sandor L."/>
            <person name="Salamov A."/>
            <person name="Grigoriev I.V."/>
            <person name="Stajich J.E."/>
            <person name="Spatafora J.W."/>
        </authorList>
    </citation>
    <scope>NUCLEOTIDE SEQUENCE [LARGE SCALE GENOMIC DNA]</scope>
    <source>
        <strain evidence="3">S191</strain>
    </source>
</reference>
<accession>A0A8H8A1W2</accession>
<feature type="compositionally biased region" description="Basic and acidic residues" evidence="1">
    <location>
        <begin position="241"/>
        <end position="253"/>
    </location>
</feature>
<evidence type="ECO:0008006" key="5">
    <source>
        <dbReference type="Google" id="ProtNLM"/>
    </source>
</evidence>
<dbReference type="EMBL" id="JAEFCI010000626">
    <property type="protein sequence ID" value="KAG5463420.1"/>
    <property type="molecule type" value="Genomic_DNA"/>
</dbReference>
<evidence type="ECO:0000256" key="2">
    <source>
        <dbReference type="SAM" id="Phobius"/>
    </source>
</evidence>
<protein>
    <recommendedName>
        <fullName evidence="5">Transmembrane protein</fullName>
    </recommendedName>
</protein>
<dbReference type="AlphaFoldDB" id="A0A8H8A1W2"/>
<feature type="transmembrane region" description="Helical" evidence="2">
    <location>
        <begin position="103"/>
        <end position="123"/>
    </location>
</feature>
<keyword evidence="2" id="KW-0472">Membrane</keyword>
<evidence type="ECO:0000313" key="4">
    <source>
        <dbReference type="Proteomes" id="UP000673691"/>
    </source>
</evidence>
<gene>
    <name evidence="3" type="ORF">BJ554DRAFT_7722</name>
</gene>
<name>A0A8H8A1W2_9FUNG</name>
<organism evidence="3 4">
    <name type="scientific">Olpidium bornovanus</name>
    <dbReference type="NCBI Taxonomy" id="278681"/>
    <lineage>
        <taxon>Eukaryota</taxon>
        <taxon>Fungi</taxon>
        <taxon>Fungi incertae sedis</taxon>
        <taxon>Olpidiomycota</taxon>
        <taxon>Olpidiomycotina</taxon>
        <taxon>Olpidiomycetes</taxon>
        <taxon>Olpidiales</taxon>
        <taxon>Olpidiaceae</taxon>
        <taxon>Olpidium</taxon>
    </lineage>
</organism>
<sequence>ITLTDKLTLADSSELDVIRQGTVFVKHADRHLQLQNVLCLPFSLKASRPPALRASRAAVFSYVINQNRGDWQSLGKVLEDRQSWALVLRAELEPGAFDVLLEFPVLGAGFGFVVLLGAIGFFAPSRSFVLSSPAGCALPEGSQRWNDIYGVGMTSDEACPLSAASVTTNQNELTPSEEAWFYAPFIPPHFTEHRRMTTLAKRQGRKELNGKDFGVISTVDGAQSESESGGECEELDNEDGSSDKSDTETKNEEEQTNPNHDYSESDDQDEHAEQEHKELMGLLADLRFDSTVFPNAFKAVNVFGFREIASPIIR</sequence>